<accession>F9UJA5</accession>
<sequence>MNREQNVFNKIKNIFSFRWRELNKNKEIFQNVCQNSKFKAELIYSNSVSSDWLTNHDYEYVFLLKGKAYLSDMNNNLILMKKGDILAIEKSGQHKIIKTSRKTIWLAIHFQNKGEIYE</sequence>
<comment type="caution">
    <text evidence="1">The sequence shown here is derived from an EMBL/GenBank/DDBJ whole genome shotgun (WGS) entry which is preliminary data.</text>
</comment>
<organism evidence="1 2">
    <name type="scientific">Mycoplasmopsis columbina SF7</name>
    <dbReference type="NCBI Taxonomy" id="1037410"/>
    <lineage>
        <taxon>Bacteria</taxon>
        <taxon>Bacillati</taxon>
        <taxon>Mycoplasmatota</taxon>
        <taxon>Mycoplasmoidales</taxon>
        <taxon>Metamycoplasmataceae</taxon>
        <taxon>Mycoplasmopsis</taxon>
    </lineage>
</organism>
<dbReference type="Proteomes" id="UP000004978">
    <property type="component" value="Unassembled WGS sequence"/>
</dbReference>
<reference evidence="1 2" key="1">
    <citation type="journal article" date="2013" name="Genome Announc.">
        <title>Genome Sequence of Mycoplasma columbinum Strain SF7.</title>
        <authorList>
            <person name="Guo Z."/>
            <person name="Xu X."/>
            <person name="Zheng Q."/>
            <person name="Li T."/>
            <person name="Kuang S."/>
            <person name="Zhang Z."/>
            <person name="Chen Y."/>
            <person name="Lu X."/>
            <person name="Zhou R."/>
            <person name="Bi D."/>
            <person name="Jin H."/>
        </authorList>
    </citation>
    <scope>NUCLEOTIDE SEQUENCE [LARGE SCALE GENOMIC DNA]</scope>
    <source>
        <strain evidence="1 2">SF7</strain>
    </source>
</reference>
<protein>
    <recommendedName>
        <fullName evidence="3">Cupin 2 conserved barrel domain-containing protein</fullName>
    </recommendedName>
</protein>
<dbReference type="InterPro" id="IPR014710">
    <property type="entry name" value="RmlC-like_jellyroll"/>
</dbReference>
<dbReference type="SUPFAM" id="SSF51182">
    <property type="entry name" value="RmlC-like cupins"/>
    <property type="match status" value="1"/>
</dbReference>
<dbReference type="RefSeq" id="WP_006608371.1">
    <property type="nucleotide sequence ID" value="NZ_AFXA01000004.1"/>
</dbReference>
<dbReference type="AlphaFoldDB" id="F9UJA5"/>
<name>F9UJA5_9BACT</name>
<proteinExistence type="predicted"/>
<keyword evidence="2" id="KW-1185">Reference proteome</keyword>
<evidence type="ECO:0000313" key="1">
    <source>
        <dbReference type="EMBL" id="EGV00524.1"/>
    </source>
</evidence>
<dbReference type="Gene3D" id="2.60.120.10">
    <property type="entry name" value="Jelly Rolls"/>
    <property type="match status" value="1"/>
</dbReference>
<evidence type="ECO:0008006" key="3">
    <source>
        <dbReference type="Google" id="ProtNLM"/>
    </source>
</evidence>
<evidence type="ECO:0000313" key="2">
    <source>
        <dbReference type="Proteomes" id="UP000004978"/>
    </source>
</evidence>
<gene>
    <name evidence="1" type="ORF">MCSF7_02816</name>
</gene>
<dbReference type="eggNOG" id="ENOG5030INA">
    <property type="taxonomic scope" value="Bacteria"/>
</dbReference>
<dbReference type="InterPro" id="IPR011051">
    <property type="entry name" value="RmlC_Cupin_sf"/>
</dbReference>
<dbReference type="EMBL" id="AFXA01000004">
    <property type="protein sequence ID" value="EGV00524.1"/>
    <property type="molecule type" value="Genomic_DNA"/>
</dbReference>